<evidence type="ECO:0000313" key="1">
    <source>
        <dbReference type="EMBL" id="CAE7226177.1"/>
    </source>
</evidence>
<evidence type="ECO:0000313" key="2">
    <source>
        <dbReference type="Proteomes" id="UP000604046"/>
    </source>
</evidence>
<proteinExistence type="predicted"/>
<gene>
    <name evidence="1" type="ORF">SNAT2548_LOCUS8781</name>
</gene>
<sequence length="106" mass="11396">MAGDPPADCEKLPDITDQVAERLLRSLELMEADYQRTLAAEPVAPQPLQPTGLLHEQADTDEECASGGEHGYAALGSEGGRSMTLRVVLPLAVRGTELDLGLDRKR</sequence>
<dbReference type="Proteomes" id="UP000604046">
    <property type="component" value="Unassembled WGS sequence"/>
</dbReference>
<protein>
    <submittedName>
        <fullName evidence="1">Uncharacterized protein</fullName>
    </submittedName>
</protein>
<dbReference type="OrthoDB" id="427725at2759"/>
<dbReference type="AlphaFoldDB" id="A0A812KFV2"/>
<reference evidence="1" key="1">
    <citation type="submission" date="2021-02" db="EMBL/GenBank/DDBJ databases">
        <authorList>
            <person name="Dougan E. K."/>
            <person name="Rhodes N."/>
            <person name="Thang M."/>
            <person name="Chan C."/>
        </authorList>
    </citation>
    <scope>NUCLEOTIDE SEQUENCE</scope>
</reference>
<name>A0A812KFV2_9DINO</name>
<comment type="caution">
    <text evidence="1">The sequence shown here is derived from an EMBL/GenBank/DDBJ whole genome shotgun (WGS) entry which is preliminary data.</text>
</comment>
<dbReference type="EMBL" id="CAJNDS010000663">
    <property type="protein sequence ID" value="CAE7226177.1"/>
    <property type="molecule type" value="Genomic_DNA"/>
</dbReference>
<accession>A0A812KFV2</accession>
<keyword evidence="2" id="KW-1185">Reference proteome</keyword>
<organism evidence="1 2">
    <name type="scientific">Symbiodinium natans</name>
    <dbReference type="NCBI Taxonomy" id="878477"/>
    <lineage>
        <taxon>Eukaryota</taxon>
        <taxon>Sar</taxon>
        <taxon>Alveolata</taxon>
        <taxon>Dinophyceae</taxon>
        <taxon>Suessiales</taxon>
        <taxon>Symbiodiniaceae</taxon>
        <taxon>Symbiodinium</taxon>
    </lineage>
</organism>